<organism evidence="1 2">
    <name type="scientific">Actinomadura craniellae</name>
    <dbReference type="NCBI Taxonomy" id="2231787"/>
    <lineage>
        <taxon>Bacteria</taxon>
        <taxon>Bacillati</taxon>
        <taxon>Actinomycetota</taxon>
        <taxon>Actinomycetes</taxon>
        <taxon>Streptosporangiales</taxon>
        <taxon>Thermomonosporaceae</taxon>
        <taxon>Actinomadura</taxon>
    </lineage>
</organism>
<name>A0A365HD04_9ACTN</name>
<keyword evidence="2" id="KW-1185">Reference proteome</keyword>
<comment type="caution">
    <text evidence="1">The sequence shown here is derived from an EMBL/GenBank/DDBJ whole genome shotgun (WGS) entry which is preliminary data.</text>
</comment>
<proteinExistence type="predicted"/>
<protein>
    <submittedName>
        <fullName evidence="1">Uncharacterized protein</fullName>
    </submittedName>
</protein>
<dbReference type="EMBL" id="QLYX01000001">
    <property type="protein sequence ID" value="RAY17010.1"/>
    <property type="molecule type" value="Genomic_DNA"/>
</dbReference>
<dbReference type="RefSeq" id="WP_111863064.1">
    <property type="nucleotide sequence ID" value="NZ_QLYX01000001.1"/>
</dbReference>
<gene>
    <name evidence="1" type="ORF">DPM19_02270</name>
</gene>
<dbReference type="OrthoDB" id="7478453at2"/>
<reference evidence="1 2" key="1">
    <citation type="submission" date="2018-06" db="EMBL/GenBank/DDBJ databases">
        <title>Actinomadura craniellae sp. nov. isolated from marine sponge Craniella sp.</title>
        <authorList>
            <person name="Li L."/>
            <person name="Xu Q.H."/>
            <person name="Lin H.W."/>
            <person name="Lu Y.H."/>
        </authorList>
    </citation>
    <scope>NUCLEOTIDE SEQUENCE [LARGE SCALE GENOMIC DNA]</scope>
    <source>
        <strain evidence="1 2">LHW63021</strain>
    </source>
</reference>
<dbReference type="AlphaFoldDB" id="A0A365HD04"/>
<accession>A0A365HD04</accession>
<dbReference type="Proteomes" id="UP000251891">
    <property type="component" value="Unassembled WGS sequence"/>
</dbReference>
<evidence type="ECO:0000313" key="1">
    <source>
        <dbReference type="EMBL" id="RAY17010.1"/>
    </source>
</evidence>
<sequence>MKLTVGQTLKSVVDETALVVVRCPDQDLAVTCGGHEMAPQDAPGERVPAAANGPGVLLGKRYTAEGFDLELLCVKGGDHAVAVNGTEVEQKSAKPLPASD</sequence>
<evidence type="ECO:0000313" key="2">
    <source>
        <dbReference type="Proteomes" id="UP000251891"/>
    </source>
</evidence>